<protein>
    <submittedName>
        <fullName evidence="1">Uncharacterized protein</fullName>
    </submittedName>
</protein>
<evidence type="ECO:0000313" key="1">
    <source>
        <dbReference type="EMBL" id="BBM86662.1"/>
    </source>
</evidence>
<dbReference type="EMBL" id="AP019860">
    <property type="protein sequence ID" value="BBM86662.1"/>
    <property type="molecule type" value="Genomic_DNA"/>
</dbReference>
<gene>
    <name evidence="1" type="ORF">UABAM_05048</name>
</gene>
<sequence length="388" mass="45414">MPFEHLDKVERKVKRTVKCFDIIALLKFLHYRGFHDEQIMFISNKDLQSNATVVEKIDFYKKLLFFSSGDTDYLNQGTICPSLHQSFFKEGVFLSKDVEVKQVEKNNSWLIQDKEVYSILHKKRQLSVYRQQRVVVTVNFGLLGATGLLPSYFSQLMETDEINSEKFTAFINVLEHHLIHSYLRSIYPEYNSKLLSNITKKFEHNEIFPVFRDWEHIKYFVFNMLPLASVTMLHCLFKAVFPELGVRVQRRQQVHSFPVDDFRLGKSLLNELHFLGREGAAETTSFCICLVAEQKETNTGILWTQEIQKRLQEDIFYILEGLTLHLTVKLILPIPQHKWLKLEAKSYLGIDALYDEESKNASKATAITLYHGFVSIHSQNQFFEQLLE</sequence>
<dbReference type="RefSeq" id="WP_151970708.1">
    <property type="nucleotide sequence ID" value="NZ_AP019860.1"/>
</dbReference>
<dbReference type="Proteomes" id="UP000326354">
    <property type="component" value="Chromosome"/>
</dbReference>
<reference evidence="1 2" key="1">
    <citation type="submission" date="2019-08" db="EMBL/GenBank/DDBJ databases">
        <title>Complete genome sequence of Candidatus Uab amorphum.</title>
        <authorList>
            <person name="Shiratori T."/>
            <person name="Suzuki S."/>
            <person name="Kakizawa Y."/>
            <person name="Ishida K."/>
        </authorList>
    </citation>
    <scope>NUCLEOTIDE SEQUENCE [LARGE SCALE GENOMIC DNA]</scope>
    <source>
        <strain evidence="1 2">SRT547</strain>
    </source>
</reference>
<dbReference type="KEGG" id="uam:UABAM_05048"/>
<proteinExistence type="predicted"/>
<evidence type="ECO:0000313" key="2">
    <source>
        <dbReference type="Proteomes" id="UP000326354"/>
    </source>
</evidence>
<dbReference type="AlphaFoldDB" id="A0A5S9ISL4"/>
<dbReference type="OrthoDB" id="5498790at2"/>
<accession>A0A5S9ISL4</accession>
<organism evidence="1 2">
    <name type="scientific">Uabimicrobium amorphum</name>
    <dbReference type="NCBI Taxonomy" id="2596890"/>
    <lineage>
        <taxon>Bacteria</taxon>
        <taxon>Pseudomonadati</taxon>
        <taxon>Planctomycetota</taxon>
        <taxon>Candidatus Uabimicrobiia</taxon>
        <taxon>Candidatus Uabimicrobiales</taxon>
        <taxon>Candidatus Uabimicrobiaceae</taxon>
        <taxon>Candidatus Uabimicrobium</taxon>
    </lineage>
</organism>
<name>A0A5S9ISL4_UABAM</name>
<keyword evidence="2" id="KW-1185">Reference proteome</keyword>